<reference evidence="3" key="1">
    <citation type="submission" date="2018-04" db="EMBL/GenBank/DDBJ databases">
        <authorList>
            <person name="Cornet L."/>
        </authorList>
    </citation>
    <scope>NUCLEOTIDE SEQUENCE [LARGE SCALE GENOMIC DNA]</scope>
</reference>
<dbReference type="PANTHER" id="PTHR37309:SF1">
    <property type="entry name" value="SLR0284 PROTEIN"/>
    <property type="match status" value="1"/>
</dbReference>
<organism evidence="2 3">
    <name type="scientific">Leptolyngbya foveolarum</name>
    <dbReference type="NCBI Taxonomy" id="47253"/>
    <lineage>
        <taxon>Bacteria</taxon>
        <taxon>Bacillati</taxon>
        <taxon>Cyanobacteriota</taxon>
        <taxon>Cyanophyceae</taxon>
        <taxon>Leptolyngbyales</taxon>
        <taxon>Leptolyngbyaceae</taxon>
        <taxon>Leptolyngbya group</taxon>
        <taxon>Leptolyngbya</taxon>
    </lineage>
</organism>
<keyword evidence="1" id="KW-1133">Transmembrane helix</keyword>
<sequence>MLGLFITTLVTALSLLVVDLAVPGVGIATFAAAILAALSLGVVNGSVKPVLKLLSLPVTFLTLGAFSLVVNGFCFWLASVLVPGFTVNGLLAFILGPVILSAVSTFLSGYFFKNGLDEKIAGVGRKFNLKSAEGDRIEAATEKSKLEASELS</sequence>
<dbReference type="PANTHER" id="PTHR37309">
    <property type="entry name" value="SLR0284 PROTEIN"/>
    <property type="match status" value="1"/>
</dbReference>
<keyword evidence="1" id="KW-0472">Membrane</keyword>
<accession>A0A2W4TJZ8</accession>
<comment type="caution">
    <text evidence="2">The sequence shown here is derived from an EMBL/GenBank/DDBJ whole genome shotgun (WGS) entry which is preliminary data.</text>
</comment>
<evidence type="ECO:0000313" key="3">
    <source>
        <dbReference type="Proteomes" id="UP000249354"/>
    </source>
</evidence>
<reference evidence="2 3" key="2">
    <citation type="submission" date="2018-06" db="EMBL/GenBank/DDBJ databases">
        <title>Metagenomic assembly of (sub)arctic Cyanobacteria and their associated microbiome from non-axenic cultures.</title>
        <authorList>
            <person name="Baurain D."/>
        </authorList>
    </citation>
    <scope>NUCLEOTIDE SEQUENCE [LARGE SCALE GENOMIC DNA]</scope>
    <source>
        <strain evidence="2">ULC129bin1</strain>
    </source>
</reference>
<protein>
    <recommendedName>
        <fullName evidence="4">Phage holin family protein</fullName>
    </recommendedName>
</protein>
<evidence type="ECO:0000256" key="1">
    <source>
        <dbReference type="SAM" id="Phobius"/>
    </source>
</evidence>
<keyword evidence="1" id="KW-0812">Transmembrane</keyword>
<evidence type="ECO:0000313" key="2">
    <source>
        <dbReference type="EMBL" id="PZO09203.1"/>
    </source>
</evidence>
<gene>
    <name evidence="2" type="ORF">DCF25_21860</name>
</gene>
<name>A0A2W4TJZ8_9CYAN</name>
<dbReference type="InterPro" id="IPR007165">
    <property type="entry name" value="Phage_holin_4_2"/>
</dbReference>
<dbReference type="Proteomes" id="UP000249354">
    <property type="component" value="Unassembled WGS sequence"/>
</dbReference>
<dbReference type="AlphaFoldDB" id="A0A2W4TJZ8"/>
<feature type="transmembrane region" description="Helical" evidence="1">
    <location>
        <begin position="55"/>
        <end position="78"/>
    </location>
</feature>
<evidence type="ECO:0008006" key="4">
    <source>
        <dbReference type="Google" id="ProtNLM"/>
    </source>
</evidence>
<proteinExistence type="predicted"/>
<feature type="transmembrane region" description="Helical" evidence="1">
    <location>
        <begin position="90"/>
        <end position="112"/>
    </location>
</feature>
<dbReference type="EMBL" id="QBMC01000260">
    <property type="protein sequence ID" value="PZO09203.1"/>
    <property type="molecule type" value="Genomic_DNA"/>
</dbReference>
<feature type="transmembrane region" description="Helical" evidence="1">
    <location>
        <begin position="24"/>
        <end position="43"/>
    </location>
</feature>
<dbReference type="Pfam" id="PF04020">
    <property type="entry name" value="Phage_holin_4_2"/>
    <property type="match status" value="1"/>
</dbReference>